<name>A0A934PJV5_9FLAO</name>
<dbReference type="AlphaFoldDB" id="A0A934PJV5"/>
<evidence type="ECO:0000313" key="2">
    <source>
        <dbReference type="EMBL" id="MBK0368224.1"/>
    </source>
</evidence>
<gene>
    <name evidence="2" type="ORF">I5M07_00140</name>
</gene>
<feature type="compositionally biased region" description="Basic residues" evidence="1">
    <location>
        <begin position="261"/>
        <end position="273"/>
    </location>
</feature>
<evidence type="ECO:0000313" key="3">
    <source>
        <dbReference type="Proteomes" id="UP000609172"/>
    </source>
</evidence>
<feature type="compositionally biased region" description="Basic and acidic residues" evidence="1">
    <location>
        <begin position="221"/>
        <end position="250"/>
    </location>
</feature>
<evidence type="ECO:0000256" key="1">
    <source>
        <dbReference type="SAM" id="MobiDB-lite"/>
    </source>
</evidence>
<keyword evidence="3" id="KW-1185">Reference proteome</keyword>
<reference evidence="2" key="1">
    <citation type="submission" date="2020-12" db="EMBL/GenBank/DDBJ databases">
        <title>Bacterial novel species Flavobacterium sp. SE-1-e isolated from soil.</title>
        <authorList>
            <person name="Jung H.-Y."/>
        </authorList>
    </citation>
    <scope>NUCLEOTIDE SEQUENCE</scope>
    <source>
        <strain evidence="2">SE-1-e</strain>
    </source>
</reference>
<comment type="caution">
    <text evidence="2">The sequence shown here is derived from an EMBL/GenBank/DDBJ whole genome shotgun (WGS) entry which is preliminary data.</text>
</comment>
<dbReference type="EMBL" id="JAEHFV010000001">
    <property type="protein sequence ID" value="MBK0368224.1"/>
    <property type="molecule type" value="Genomic_DNA"/>
</dbReference>
<evidence type="ECO:0008006" key="4">
    <source>
        <dbReference type="Google" id="ProtNLM"/>
    </source>
</evidence>
<dbReference type="Proteomes" id="UP000609172">
    <property type="component" value="Unassembled WGS sequence"/>
</dbReference>
<accession>A0A934PJV5</accession>
<feature type="region of interest" description="Disordered" evidence="1">
    <location>
        <begin position="221"/>
        <end position="273"/>
    </location>
</feature>
<proteinExistence type="predicted"/>
<protein>
    <recommendedName>
        <fullName evidence="4">DUF3945 domain-containing protein</fullName>
    </recommendedName>
</protein>
<sequence>MNQKNFEYLKHQLKYSGMGETFDGELKQNMNKGDNDFKILRSGIINNSAVNKDIVNVELNFKKSEQTDMYFFNSYKVNVQKEENKPGMQQTFYINKDNSSITMKEAYNLMEGRAVHKELKTREGEGYDAWLKLDFKQTDNAGNFKMNQFHKNYGYDLEASLSKHAIKELLTPEYKNDLMNSLKKGNLQSVTFLEGKVESKMFVEANPQFKTITIYDENHKRINQRETNDQQKSESEKTSKKQSNKDKTETTADDSSEKNSPTKKKRRKQSNSM</sequence>
<organism evidence="2 3">
    <name type="scientific">Flavobacterium agrisoli</name>
    <dbReference type="NCBI Taxonomy" id="2793066"/>
    <lineage>
        <taxon>Bacteria</taxon>
        <taxon>Pseudomonadati</taxon>
        <taxon>Bacteroidota</taxon>
        <taxon>Flavobacteriia</taxon>
        <taxon>Flavobacteriales</taxon>
        <taxon>Flavobacteriaceae</taxon>
        <taxon>Flavobacterium</taxon>
    </lineage>
</organism>